<dbReference type="GO" id="GO:0000049">
    <property type="term" value="F:tRNA binding"/>
    <property type="evidence" value="ECO:0007669"/>
    <property type="project" value="InterPro"/>
</dbReference>
<keyword evidence="2 7" id="KW-0436">Ligase</keyword>
<evidence type="ECO:0000256" key="1">
    <source>
        <dbReference type="ARBA" id="ARBA00007894"/>
    </source>
</evidence>
<keyword evidence="7" id="KW-0479">Metal-binding</keyword>
<dbReference type="FunFam" id="3.40.50.620:FF:000045">
    <property type="entry name" value="Glutamate--tRNA ligase, mitochondrial"/>
    <property type="match status" value="1"/>
</dbReference>
<feature type="short sequence motif" description="'KMSKS' region" evidence="7">
    <location>
        <begin position="247"/>
        <end position="251"/>
    </location>
</feature>
<dbReference type="InterPro" id="IPR000924">
    <property type="entry name" value="Glu/Gln-tRNA-synth"/>
</dbReference>
<keyword evidence="5 7" id="KW-0648">Protein biosynthesis</keyword>
<evidence type="ECO:0000259" key="8">
    <source>
        <dbReference type="Pfam" id="PF00749"/>
    </source>
</evidence>
<feature type="domain" description="Glutamyl/glutaminyl-tRNA synthetase class Ib catalytic" evidence="8">
    <location>
        <begin position="3"/>
        <end position="316"/>
    </location>
</feature>
<evidence type="ECO:0000256" key="7">
    <source>
        <dbReference type="HAMAP-Rule" id="MF_00022"/>
    </source>
</evidence>
<dbReference type="Gene3D" id="1.10.10.350">
    <property type="match status" value="1"/>
</dbReference>
<accession>A0A4Q2K9C8</accession>
<dbReference type="OrthoDB" id="9807503at2"/>
<dbReference type="PROSITE" id="PS00178">
    <property type="entry name" value="AA_TRNA_LIGASE_I"/>
    <property type="match status" value="1"/>
</dbReference>
<dbReference type="InterPro" id="IPR033910">
    <property type="entry name" value="GluRS_core"/>
</dbReference>
<evidence type="ECO:0000256" key="4">
    <source>
        <dbReference type="ARBA" id="ARBA00022840"/>
    </source>
</evidence>
<keyword evidence="4 7" id="KW-0067">ATP-binding</keyword>
<feature type="domain" description="Aminoacyl-tRNA synthetase class I anticodon-binding" evidence="9">
    <location>
        <begin position="330"/>
        <end position="474"/>
    </location>
</feature>
<dbReference type="InterPro" id="IPR014729">
    <property type="entry name" value="Rossmann-like_a/b/a_fold"/>
</dbReference>
<protein>
    <recommendedName>
        <fullName evidence="7">Glutamate--tRNA ligase</fullName>
        <ecNumber evidence="7">6.1.1.17</ecNumber>
    </recommendedName>
    <alternativeName>
        <fullName evidence="7">Glutamyl-tRNA synthetase</fullName>
        <shortName evidence="7">GluRS</shortName>
    </alternativeName>
</protein>
<dbReference type="SUPFAM" id="SSF48163">
    <property type="entry name" value="An anticodon-binding domain of class I aminoacyl-tRNA synthetases"/>
    <property type="match status" value="1"/>
</dbReference>
<evidence type="ECO:0000259" key="9">
    <source>
        <dbReference type="Pfam" id="PF19269"/>
    </source>
</evidence>
<dbReference type="GO" id="GO:0006424">
    <property type="term" value="P:glutamyl-tRNA aminoacylation"/>
    <property type="evidence" value="ECO:0007669"/>
    <property type="project" value="UniProtKB-UniRule"/>
</dbReference>
<sequence length="480" mass="53906">MKKVRTRFAPSPTGYMHIGNLRTALYGYLYAMKEGGDFILRLEDTDSKRYVDGAVQIIYDTLKDAGIRYAEGPDVGGDFGPYIQSERGAIYRAYAEKLVELGGAYYCFCDKERIDSLKDENGIGRYDKHCLHLSKEEIREKLAAGVPYVIRQNIPESGTGSYTDLVYGEVSVDFKDIEDGVLLKSDGMPTYNFANVVDDHLMGITHVIRGSEYLSSTPKYNLMYDAFGWERPAYIHLPPIMKNSHEKLSKRNGDASYQDLVDKGYVKEAIVNYIALLGWSPKSNVEKMTLRELEENFSLAGINKSPSIFDEPKLRWLSGEYIKAMTDEEFLSLSEPFLQKSKAYGKYDSLKLAHILKTRTEVMSDIPSKIDFIEEFGPFDSALYFNKKMKSDENIAREVLPDALEKLSSLETFENAAIYAALCDLAAARGMKNGQVLWCVRVALTGRENTPGGASEMAEILGKERSLERISKALGFLGGK</sequence>
<dbReference type="GO" id="GO:0005524">
    <property type="term" value="F:ATP binding"/>
    <property type="evidence" value="ECO:0007669"/>
    <property type="project" value="UniProtKB-UniRule"/>
</dbReference>
<dbReference type="InterPro" id="IPR020058">
    <property type="entry name" value="Glu/Gln-tRNA-synth_Ib_cat-dom"/>
</dbReference>
<dbReference type="GO" id="GO:0005737">
    <property type="term" value="C:cytoplasm"/>
    <property type="evidence" value="ECO:0007669"/>
    <property type="project" value="UniProtKB-SubCell"/>
</dbReference>
<evidence type="ECO:0000256" key="2">
    <source>
        <dbReference type="ARBA" id="ARBA00022598"/>
    </source>
</evidence>
<comment type="catalytic activity">
    <reaction evidence="7">
        <text>tRNA(Glu) + L-glutamate + ATP = L-glutamyl-tRNA(Glu) + AMP + diphosphate</text>
        <dbReference type="Rhea" id="RHEA:23540"/>
        <dbReference type="Rhea" id="RHEA-COMP:9663"/>
        <dbReference type="Rhea" id="RHEA-COMP:9680"/>
        <dbReference type="ChEBI" id="CHEBI:29985"/>
        <dbReference type="ChEBI" id="CHEBI:30616"/>
        <dbReference type="ChEBI" id="CHEBI:33019"/>
        <dbReference type="ChEBI" id="CHEBI:78442"/>
        <dbReference type="ChEBI" id="CHEBI:78520"/>
        <dbReference type="ChEBI" id="CHEBI:456215"/>
        <dbReference type="EC" id="6.1.1.17"/>
    </reaction>
</comment>
<feature type="binding site" evidence="7">
    <location>
        <position position="250"/>
    </location>
    <ligand>
        <name>ATP</name>
        <dbReference type="ChEBI" id="CHEBI:30616"/>
    </ligand>
</feature>
<dbReference type="InterPro" id="IPR001412">
    <property type="entry name" value="aa-tRNA-synth_I_CS"/>
</dbReference>
<evidence type="ECO:0000256" key="3">
    <source>
        <dbReference type="ARBA" id="ARBA00022741"/>
    </source>
</evidence>
<comment type="subcellular location">
    <subcellularLocation>
        <location evidence="7">Cytoplasm</location>
    </subcellularLocation>
</comment>
<comment type="subunit">
    <text evidence="7">Monomer.</text>
</comment>
<evidence type="ECO:0000256" key="6">
    <source>
        <dbReference type="ARBA" id="ARBA00023146"/>
    </source>
</evidence>
<proteinExistence type="inferred from homology"/>
<dbReference type="PRINTS" id="PR00987">
    <property type="entry name" value="TRNASYNTHGLU"/>
</dbReference>
<comment type="function">
    <text evidence="7">Catalyzes the attachment of glutamate to tRNA(Glu) in a two-step reaction: glutamate is first activated by ATP to form Glu-AMP and then transferred to the acceptor end of tRNA(Glu).</text>
</comment>
<dbReference type="EMBL" id="SDOZ01000002">
    <property type="protein sequence ID" value="RXZ61258.1"/>
    <property type="molecule type" value="Genomic_DNA"/>
</dbReference>
<dbReference type="RefSeq" id="WP_129223766.1">
    <property type="nucleotide sequence ID" value="NZ_SDOZ01000002.1"/>
</dbReference>
<dbReference type="InterPro" id="IPR008925">
    <property type="entry name" value="aa_tRNA-synth_I_cd-bd_sf"/>
</dbReference>
<reference evidence="10 11" key="1">
    <citation type="journal article" date="2019" name="Gut">
        <title>Antibiotics-induced monodominance of a novel gut bacterial order.</title>
        <authorList>
            <person name="Hildebrand F."/>
            <person name="Moitinho-Silva L."/>
            <person name="Blasche S."/>
            <person name="Jahn M.T."/>
            <person name="Gossmann T.I."/>
            <person name="Heuerta-Cepas J."/>
            <person name="Hercog R."/>
            <person name="Luetge M."/>
            <person name="Bahram M."/>
            <person name="Pryszlak A."/>
            <person name="Alves R.J."/>
            <person name="Waszak S.M."/>
            <person name="Zhu A."/>
            <person name="Ye L."/>
            <person name="Costea P.I."/>
            <person name="Aalvink S."/>
            <person name="Belzer C."/>
            <person name="Forslund S.K."/>
            <person name="Sunagawa S."/>
            <person name="Hentschel U."/>
            <person name="Merten C."/>
            <person name="Patil K.R."/>
            <person name="Benes V."/>
            <person name="Bork P."/>
        </authorList>
    </citation>
    <scope>NUCLEOTIDE SEQUENCE [LARGE SCALE GENOMIC DNA]</scope>
    <source>
        <strain evidence="10 11">HDS1380</strain>
    </source>
</reference>
<feature type="short sequence motif" description="'HIGH' region" evidence="7">
    <location>
        <begin position="10"/>
        <end position="20"/>
    </location>
</feature>
<dbReference type="NCBIfam" id="TIGR00464">
    <property type="entry name" value="gltX_bact"/>
    <property type="match status" value="1"/>
</dbReference>
<dbReference type="GO" id="GO:0004818">
    <property type="term" value="F:glutamate-tRNA ligase activity"/>
    <property type="evidence" value="ECO:0007669"/>
    <property type="project" value="UniProtKB-UniRule"/>
</dbReference>
<dbReference type="Pfam" id="PF19269">
    <property type="entry name" value="Anticodon_2"/>
    <property type="match status" value="1"/>
</dbReference>
<dbReference type="AlphaFoldDB" id="A0A4Q2K9C8"/>
<dbReference type="CDD" id="cd00808">
    <property type="entry name" value="GluRS_core"/>
    <property type="match status" value="1"/>
</dbReference>
<dbReference type="InterPro" id="IPR020751">
    <property type="entry name" value="aa-tRNA-synth_I_codon-bd_sub2"/>
</dbReference>
<evidence type="ECO:0000256" key="5">
    <source>
        <dbReference type="ARBA" id="ARBA00022917"/>
    </source>
</evidence>
<keyword evidence="7" id="KW-0862">Zinc</keyword>
<keyword evidence="3 7" id="KW-0547">Nucleotide-binding</keyword>
<feature type="binding site" evidence="7">
    <location>
        <position position="130"/>
    </location>
    <ligand>
        <name>Zn(2+)</name>
        <dbReference type="ChEBI" id="CHEBI:29105"/>
    </ligand>
</feature>
<dbReference type="GO" id="GO:0008270">
    <property type="term" value="F:zinc ion binding"/>
    <property type="evidence" value="ECO:0007669"/>
    <property type="project" value="UniProtKB-UniRule"/>
</dbReference>
<keyword evidence="7" id="KW-0963">Cytoplasm</keyword>
<dbReference type="PANTHER" id="PTHR43311:SF2">
    <property type="entry name" value="GLUTAMATE--TRNA LIGASE, MITOCHONDRIAL-RELATED"/>
    <property type="match status" value="1"/>
</dbReference>
<keyword evidence="6 7" id="KW-0030">Aminoacyl-tRNA synthetase</keyword>
<dbReference type="Pfam" id="PF00749">
    <property type="entry name" value="tRNA-synt_1c"/>
    <property type="match status" value="1"/>
</dbReference>
<dbReference type="EC" id="6.1.1.17" evidence="7"/>
<dbReference type="InterPro" id="IPR049940">
    <property type="entry name" value="GluQ/Sye"/>
</dbReference>
<dbReference type="InterPro" id="IPR045462">
    <property type="entry name" value="aa-tRNA-synth_I_cd-bd"/>
</dbReference>
<evidence type="ECO:0000313" key="11">
    <source>
        <dbReference type="Proteomes" id="UP000291269"/>
    </source>
</evidence>
<comment type="cofactor">
    <cofactor evidence="7">
        <name>Zn(2+)</name>
        <dbReference type="ChEBI" id="CHEBI:29105"/>
    </cofactor>
    <text evidence="7">Binds 1 zinc ion per subunit.</text>
</comment>
<feature type="binding site" evidence="7">
    <location>
        <position position="109"/>
    </location>
    <ligand>
        <name>Zn(2+)</name>
        <dbReference type="ChEBI" id="CHEBI:29105"/>
    </ligand>
</feature>
<feature type="binding site" evidence="7">
    <location>
        <position position="132"/>
    </location>
    <ligand>
        <name>Zn(2+)</name>
        <dbReference type="ChEBI" id="CHEBI:29105"/>
    </ligand>
</feature>
<evidence type="ECO:0000313" key="10">
    <source>
        <dbReference type="EMBL" id="RXZ61258.1"/>
    </source>
</evidence>
<organism evidence="10 11">
    <name type="scientific">Candidatus Borkfalkia ceftriaxoniphila</name>
    <dbReference type="NCBI Taxonomy" id="2508949"/>
    <lineage>
        <taxon>Bacteria</taxon>
        <taxon>Bacillati</taxon>
        <taxon>Bacillota</taxon>
        <taxon>Clostridia</taxon>
        <taxon>Christensenellales</taxon>
        <taxon>Christensenellaceae</taxon>
        <taxon>Candidatus Borkfalkia</taxon>
    </lineage>
</organism>
<dbReference type="InterPro" id="IPR004527">
    <property type="entry name" value="Glu-tRNA-ligase_bac/mito"/>
</dbReference>
<dbReference type="SUPFAM" id="SSF52374">
    <property type="entry name" value="Nucleotidylyl transferase"/>
    <property type="match status" value="1"/>
</dbReference>
<dbReference type="HAMAP" id="MF_00022">
    <property type="entry name" value="Glu_tRNA_synth_type1"/>
    <property type="match status" value="1"/>
</dbReference>
<comment type="caution">
    <text evidence="10">The sequence shown here is derived from an EMBL/GenBank/DDBJ whole genome shotgun (WGS) entry which is preliminary data.</text>
</comment>
<name>A0A4Q2K9C8_9FIRM</name>
<dbReference type="Proteomes" id="UP000291269">
    <property type="component" value="Unassembled WGS sequence"/>
</dbReference>
<gene>
    <name evidence="7" type="primary">gltX</name>
    <name evidence="10" type="ORF">ESZ91_02420</name>
</gene>
<feature type="binding site" evidence="7">
    <location>
        <position position="107"/>
    </location>
    <ligand>
        <name>Zn(2+)</name>
        <dbReference type="ChEBI" id="CHEBI:29105"/>
    </ligand>
</feature>
<comment type="similarity">
    <text evidence="1 7">Belongs to the class-I aminoacyl-tRNA synthetase family. Glutamate--tRNA ligase type 1 subfamily.</text>
</comment>
<keyword evidence="11" id="KW-1185">Reference proteome</keyword>
<dbReference type="Gene3D" id="3.40.50.620">
    <property type="entry name" value="HUPs"/>
    <property type="match status" value="1"/>
</dbReference>
<dbReference type="PANTHER" id="PTHR43311">
    <property type="entry name" value="GLUTAMATE--TRNA LIGASE"/>
    <property type="match status" value="1"/>
</dbReference>